<name>S2KRU3_LITA3</name>
<keyword evidence="2" id="KW-1185">Reference proteome</keyword>
<reference evidence="1 2" key="1">
    <citation type="journal article" date="2013" name="Genome Announc.">
        <title>Draft genome sequence of the moderately halophilic gammaproteobacterium Halomonas anticariensis FP35.</title>
        <authorList>
            <person name="Tahrioui A."/>
            <person name="Quesada E."/>
            <person name="Llamas I."/>
        </authorList>
    </citation>
    <scope>NUCLEOTIDE SEQUENCE [LARGE SCALE GENOMIC DNA]</scope>
    <source>
        <strain evidence="2">DSM 16096 / CECT 5854 / LMG 22089 / FP35</strain>
    </source>
</reference>
<sequence length="65" mass="7332">MICLRFNVIPLIVATPSEYLIEGAVLVFRIGQGRDYSEPKPCDVVFRMTQIGCADKLMKTDQLVK</sequence>
<proteinExistence type="predicted"/>
<comment type="caution">
    <text evidence="1">The sequence shown here is derived from an EMBL/GenBank/DDBJ whole genome shotgun (WGS) entry which is preliminary data.</text>
</comment>
<evidence type="ECO:0000313" key="1">
    <source>
        <dbReference type="EMBL" id="EPC03223.1"/>
    </source>
</evidence>
<dbReference type="STRING" id="1121939.L861_23220"/>
<accession>S2KRU3</accession>
<organism evidence="1 2">
    <name type="scientific">Litchfieldella anticariensis (strain DSM 16096 / CECT 5854 / CIP 108499 / LMG 22089 / FP35)</name>
    <name type="common">Halomonas anticariensis</name>
    <dbReference type="NCBI Taxonomy" id="1121939"/>
    <lineage>
        <taxon>Bacteria</taxon>
        <taxon>Pseudomonadati</taxon>
        <taxon>Pseudomonadota</taxon>
        <taxon>Gammaproteobacteria</taxon>
        <taxon>Oceanospirillales</taxon>
        <taxon>Halomonadaceae</taxon>
        <taxon>Litchfieldella</taxon>
    </lineage>
</organism>
<protein>
    <submittedName>
        <fullName evidence="1">Uncharacterized protein</fullName>
    </submittedName>
</protein>
<dbReference type="AlphaFoldDB" id="S2KRU3"/>
<gene>
    <name evidence="1" type="ORF">L861_23220</name>
</gene>
<evidence type="ECO:0000313" key="2">
    <source>
        <dbReference type="Proteomes" id="UP000014463"/>
    </source>
</evidence>
<dbReference type="EMBL" id="ASTJ01000022">
    <property type="protein sequence ID" value="EPC03223.1"/>
    <property type="molecule type" value="Genomic_DNA"/>
</dbReference>
<dbReference type="Proteomes" id="UP000014463">
    <property type="component" value="Unassembled WGS sequence"/>
</dbReference>